<dbReference type="Pfam" id="PF20419">
    <property type="entry name" value="DUF6701"/>
    <property type="match status" value="1"/>
</dbReference>
<dbReference type="Pfam" id="PF13385">
    <property type="entry name" value="Laminin_G_3"/>
    <property type="match status" value="1"/>
</dbReference>
<feature type="signal peptide" evidence="1">
    <location>
        <begin position="1"/>
        <end position="25"/>
    </location>
</feature>
<dbReference type="EMBL" id="JAKGAS010000002">
    <property type="protein sequence ID" value="MCF2947361.1"/>
    <property type="molecule type" value="Genomic_DNA"/>
</dbReference>
<evidence type="ECO:0000313" key="4">
    <source>
        <dbReference type="Proteomes" id="UP001521137"/>
    </source>
</evidence>
<dbReference type="InterPro" id="IPR046524">
    <property type="entry name" value="DUF6701"/>
</dbReference>
<comment type="caution">
    <text evidence="3">The sequence shown here is derived from an EMBL/GenBank/DDBJ whole genome shotgun (WGS) entry which is preliminary data.</text>
</comment>
<dbReference type="Gene3D" id="2.60.120.200">
    <property type="match status" value="1"/>
</dbReference>
<accession>A0ABS9D396</accession>
<feature type="domain" description="DUF6701" evidence="2">
    <location>
        <begin position="592"/>
        <end position="1233"/>
    </location>
</feature>
<evidence type="ECO:0000259" key="2">
    <source>
        <dbReference type="Pfam" id="PF20419"/>
    </source>
</evidence>
<reference evidence="3 4" key="1">
    <citation type="submission" date="2022-01" db="EMBL/GenBank/DDBJ databases">
        <title>Paraglaciecola sp. G1-23.</title>
        <authorList>
            <person name="Jin M.S."/>
            <person name="Han D.M."/>
            <person name="Kim H.M."/>
            <person name="Jeon C.O."/>
        </authorList>
    </citation>
    <scope>NUCLEOTIDE SEQUENCE [LARGE SCALE GENOMIC DNA]</scope>
    <source>
        <strain evidence="3 4">G1-23</strain>
    </source>
</reference>
<dbReference type="Proteomes" id="UP001521137">
    <property type="component" value="Unassembled WGS sequence"/>
</dbReference>
<dbReference type="InterPro" id="IPR013320">
    <property type="entry name" value="ConA-like_dom_sf"/>
</dbReference>
<keyword evidence="1" id="KW-0732">Signal</keyword>
<evidence type="ECO:0000313" key="3">
    <source>
        <dbReference type="EMBL" id="MCF2947361.1"/>
    </source>
</evidence>
<organism evidence="3 4">
    <name type="scientific">Paraglaciecola algarum</name>
    <dbReference type="NCBI Taxonomy" id="3050085"/>
    <lineage>
        <taxon>Bacteria</taxon>
        <taxon>Pseudomonadati</taxon>
        <taxon>Pseudomonadota</taxon>
        <taxon>Gammaproteobacteria</taxon>
        <taxon>Alteromonadales</taxon>
        <taxon>Alteromonadaceae</taxon>
        <taxon>Paraglaciecola</taxon>
    </lineage>
</organism>
<gene>
    <name evidence="3" type="ORF">L0668_04520</name>
</gene>
<evidence type="ECO:0000256" key="1">
    <source>
        <dbReference type="SAM" id="SignalP"/>
    </source>
</evidence>
<protein>
    <submittedName>
        <fullName evidence="3">LamG domain-containing protein</fullName>
    </submittedName>
</protein>
<dbReference type="RefSeq" id="WP_235310890.1">
    <property type="nucleotide sequence ID" value="NZ_JAKGAS010000002.1"/>
</dbReference>
<keyword evidence="4" id="KW-1185">Reference proteome</keyword>
<sequence>MRLVNTTCQILSVLILLPISFVSVAAQCGLIFPDGASTHSANGTIYFGYNSRLTGSEDNLLATTSIGKNGGSNLSTCSNADCVATGTASQAAPNISFQATNSTDDITLRYQGAVVVGTGRYRGNEFDDINPSSASEANITFSNTHSQYFVDRLVLGFKNTLYLQAGSTYWFNQLSMGSQANIVVQGTGTAFIYVNQSLSFPSPGLINSPSINNSGDASKLVLYAFSEVNFNNNSTFTGSLYVKGDLTLGSSSYAFGAVSAANIDLGTESTITYQSSEVDDTDYGALCNNTPPVELIAHYLFNNGTGQSISDASGYGRNGTLGGSAAVNDQDPSWQCEASGYYLDFDKSKNQRLTTSAFTPPQKGVVAFWMKIPSVPNSLNRIFGFGDGYEIRFDSGGVMYIDINKTGSNNSIRTSGAFTTTNTWTHFAFTTNVSTGDWAVYIDGVLDNSGNEVLSAQPSNALTIGGSTWQASSNSLNGSLDDFRIYSGLLTGSEIQALAANPPQECVSVHHYEISHPNQALTCSSASIEIKACENAACTQLSSAFVSLDFQANNTTYISNTIIGSTNFAYTNTTAETVTLSIANANEAPTHPITCNGSSASGACDLTFVDAGFEFFGATINDVFPDQVAADNFVNANLRAVRNNAGVCEPLLVGFKDITLSYECDTPNTCLTPFSNIPITNDTGKNSGTVNLKFDSSGVANLDTLNYPDAGQIILSAEAEIDGATFSTTGEETIVVYPSYLQLSVDETELIYGGTGEQNNYIAGESFTFIIGAYGTNNQLLPNYETIDSGSDPELKVTRISPANSGQNGNFKYSNIGTATATTSATYTNAAGLSFNGGKHSYSNAYYDEVGRIELNAQDNNYFGHVISSNGSLLIGDFYPAYYKVYASNTPTLNKTCNTFSYIGQEMTFATDPELTLTAYNALDSVTQNYSDNYWNYAPNKTTLETYLNFADSSSYALTGTASVIGLGDAPLIENNTNYNGSGTIAITNSSFKYDKVDTNNNTYDLSTPFEASMNLRFASDFFMSTFTDQSSTQHTICHQNTYAEKACLGLSIEDVTGTQMRYGRFVLDSNYGPETEGLTVPIKTEFYNANSLWQINNEDSCTSIEFSQNANELVLEGDAGVLAAVNEITSIGLLTAGVSPDPGNLFFNAPNIMGEIVLKLNPLLPDPNTEPYAWPSYLNYDWNGDGVICNLGSCPDSINDTDSDPQLTDYPSATMSFGLFRGNDRIIQWREVFN</sequence>
<dbReference type="SUPFAM" id="SSF49899">
    <property type="entry name" value="Concanavalin A-like lectins/glucanases"/>
    <property type="match status" value="1"/>
</dbReference>
<name>A0ABS9D396_9ALTE</name>
<feature type="chain" id="PRO_5045483456" evidence="1">
    <location>
        <begin position="26"/>
        <end position="1235"/>
    </location>
</feature>
<proteinExistence type="predicted"/>